<keyword evidence="3" id="KW-1185">Reference proteome</keyword>
<dbReference type="Pfam" id="PF13384">
    <property type="entry name" value="HTH_23"/>
    <property type="match status" value="1"/>
</dbReference>
<name>A0ABY4KX99_THEAE</name>
<dbReference type="InterPro" id="IPR000551">
    <property type="entry name" value="MerR-type_HTH_dom"/>
</dbReference>
<reference evidence="2 3" key="1">
    <citation type="submission" date="2020-04" db="EMBL/GenBank/DDBJ databases">
        <title>Thermobifida alba genome sequencing and assembly.</title>
        <authorList>
            <person name="Luzics S."/>
            <person name="Horvath B."/>
            <person name="Nagy I."/>
            <person name="Toth A."/>
            <person name="Nagy I."/>
            <person name="Kukolya J."/>
        </authorList>
    </citation>
    <scope>NUCLEOTIDE SEQUENCE [LARGE SCALE GENOMIC DNA]</scope>
    <source>
        <strain evidence="2 3">DSM 43795</strain>
    </source>
</reference>
<dbReference type="PROSITE" id="PS50937">
    <property type="entry name" value="HTH_MERR_2"/>
    <property type="match status" value="1"/>
</dbReference>
<proteinExistence type="predicted"/>
<feature type="domain" description="HTH merR-type" evidence="1">
    <location>
        <begin position="1"/>
        <end position="23"/>
    </location>
</feature>
<evidence type="ECO:0000313" key="2">
    <source>
        <dbReference type="EMBL" id="UPT20068.1"/>
    </source>
</evidence>
<evidence type="ECO:0000259" key="1">
    <source>
        <dbReference type="PROSITE" id="PS50937"/>
    </source>
</evidence>
<organism evidence="2 3">
    <name type="scientific">Thermobifida alba</name>
    <name type="common">Thermomonospora alba</name>
    <dbReference type="NCBI Taxonomy" id="53522"/>
    <lineage>
        <taxon>Bacteria</taxon>
        <taxon>Bacillati</taxon>
        <taxon>Actinomycetota</taxon>
        <taxon>Actinomycetes</taxon>
        <taxon>Streptosporangiales</taxon>
        <taxon>Nocardiopsidaceae</taxon>
        <taxon>Thermobifida</taxon>
    </lineage>
</organism>
<protein>
    <submittedName>
        <fullName evidence="2">Helix-turn-helix domain-containing protein</fullName>
    </submittedName>
</protein>
<dbReference type="Proteomes" id="UP000832041">
    <property type="component" value="Chromosome"/>
</dbReference>
<dbReference type="SUPFAM" id="SSF46689">
    <property type="entry name" value="Homeodomain-like"/>
    <property type="match status" value="1"/>
</dbReference>
<dbReference type="Gene3D" id="1.10.10.60">
    <property type="entry name" value="Homeodomain-like"/>
    <property type="match status" value="1"/>
</dbReference>
<dbReference type="InterPro" id="IPR009057">
    <property type="entry name" value="Homeodomain-like_sf"/>
</dbReference>
<dbReference type="RefSeq" id="WP_425265523.1">
    <property type="nucleotide sequence ID" value="NZ_BAABEB010000010.1"/>
</dbReference>
<dbReference type="EMBL" id="CP051627">
    <property type="protein sequence ID" value="UPT20068.1"/>
    <property type="molecule type" value="Genomic_DNA"/>
</dbReference>
<gene>
    <name evidence="2" type="ORF">FOF52_03015</name>
</gene>
<evidence type="ECO:0000313" key="3">
    <source>
        <dbReference type="Proteomes" id="UP000832041"/>
    </source>
</evidence>
<sequence length="37" mass="4248">MDAVRTTREQGISVKEVARQFGVHRSTVWARTRPSFS</sequence>
<accession>A0ABY4KX99</accession>